<dbReference type="CDD" id="cd22952">
    <property type="entry name" value="ART10-like"/>
    <property type="match status" value="1"/>
</dbReference>
<evidence type="ECO:0000313" key="4">
    <source>
        <dbReference type="Proteomes" id="UP001201262"/>
    </source>
</evidence>
<dbReference type="GeneID" id="70242232"/>
<dbReference type="PANTHER" id="PTHR11188:SF166">
    <property type="entry name" value="ARRESTIN (OR S-ANTIGEN), N-TERMINAL DOMAIN PROTEIN (AFU_ORTHOLOGUE AFUA_7G02050)"/>
    <property type="match status" value="1"/>
</dbReference>
<comment type="caution">
    <text evidence="3">The sequence shown here is derived from an EMBL/GenBank/DDBJ whole genome shotgun (WGS) entry which is preliminary data.</text>
</comment>
<accession>A0AAD4KHQ9</accession>
<dbReference type="SUPFAM" id="SSF81296">
    <property type="entry name" value="E set domains"/>
    <property type="match status" value="1"/>
</dbReference>
<dbReference type="GO" id="GO:0031625">
    <property type="term" value="F:ubiquitin protein ligase binding"/>
    <property type="evidence" value="ECO:0007669"/>
    <property type="project" value="TreeGrafter"/>
</dbReference>
<dbReference type="InterPro" id="IPR014756">
    <property type="entry name" value="Ig_E-set"/>
</dbReference>
<feature type="domain" description="Arrestin-like N-terminal" evidence="2">
    <location>
        <begin position="6"/>
        <end position="116"/>
    </location>
</feature>
<protein>
    <recommendedName>
        <fullName evidence="2">Arrestin-like N-terminal domain-containing protein</fullName>
    </recommendedName>
</protein>
<dbReference type="Proteomes" id="UP001201262">
    <property type="component" value="Unassembled WGS sequence"/>
</dbReference>
<dbReference type="AlphaFoldDB" id="A0AAD4KHQ9"/>
<reference evidence="3" key="1">
    <citation type="submission" date="2021-12" db="EMBL/GenBank/DDBJ databases">
        <title>Convergent genome expansion in fungi linked to evolution of root-endophyte symbiosis.</title>
        <authorList>
            <consortium name="DOE Joint Genome Institute"/>
            <person name="Ke Y.-H."/>
            <person name="Bonito G."/>
            <person name="Liao H.-L."/>
            <person name="Looney B."/>
            <person name="Rojas-Flechas A."/>
            <person name="Nash J."/>
            <person name="Hameed K."/>
            <person name="Schadt C."/>
            <person name="Martin F."/>
            <person name="Crous P.W."/>
            <person name="Miettinen O."/>
            <person name="Magnuson J.K."/>
            <person name="Labbe J."/>
            <person name="Jacobson D."/>
            <person name="Doktycz M.J."/>
            <person name="Veneault-Fourrey C."/>
            <person name="Kuo A."/>
            <person name="Mondo S."/>
            <person name="Calhoun S."/>
            <person name="Riley R."/>
            <person name="Ohm R."/>
            <person name="LaButti K."/>
            <person name="Andreopoulos B."/>
            <person name="Pangilinan J."/>
            <person name="Nolan M."/>
            <person name="Tritt A."/>
            <person name="Clum A."/>
            <person name="Lipzen A."/>
            <person name="Daum C."/>
            <person name="Barry K."/>
            <person name="Grigoriev I.V."/>
            <person name="Vilgalys R."/>
        </authorList>
    </citation>
    <scope>NUCLEOTIDE SEQUENCE</scope>
    <source>
        <strain evidence="3">PMI_201</strain>
    </source>
</reference>
<dbReference type="InterPro" id="IPR050357">
    <property type="entry name" value="Arrestin_domain-protein"/>
</dbReference>
<dbReference type="InterPro" id="IPR014752">
    <property type="entry name" value="Arrestin-like_C"/>
</dbReference>
<dbReference type="RefSeq" id="XP_046068386.1">
    <property type="nucleotide sequence ID" value="XM_046211945.1"/>
</dbReference>
<feature type="compositionally biased region" description="Basic and acidic residues" evidence="1">
    <location>
        <begin position="456"/>
        <end position="467"/>
    </location>
</feature>
<dbReference type="Gene3D" id="2.60.40.640">
    <property type="match status" value="1"/>
</dbReference>
<name>A0AAD4KHQ9_9EURO</name>
<feature type="compositionally biased region" description="Basic and acidic residues" evidence="1">
    <location>
        <begin position="490"/>
        <end position="499"/>
    </location>
</feature>
<feature type="compositionally biased region" description="Low complexity" evidence="1">
    <location>
        <begin position="505"/>
        <end position="514"/>
    </location>
</feature>
<dbReference type="InterPro" id="IPR011021">
    <property type="entry name" value="Arrestin-like_N"/>
</dbReference>
<feature type="compositionally biased region" description="Polar residues" evidence="1">
    <location>
        <begin position="572"/>
        <end position="588"/>
    </location>
</feature>
<proteinExistence type="predicted"/>
<dbReference type="EMBL" id="JAJTJA010000011">
    <property type="protein sequence ID" value="KAH8692389.1"/>
    <property type="molecule type" value="Genomic_DNA"/>
</dbReference>
<evidence type="ECO:0000313" key="3">
    <source>
        <dbReference type="EMBL" id="KAH8692389.1"/>
    </source>
</evidence>
<gene>
    <name evidence="3" type="ORF">BGW36DRAFT_304216</name>
</gene>
<keyword evidence="4" id="KW-1185">Reference proteome</keyword>
<dbReference type="PANTHER" id="PTHR11188">
    <property type="entry name" value="ARRESTIN DOMAIN CONTAINING PROTEIN"/>
    <property type="match status" value="1"/>
</dbReference>
<feature type="compositionally biased region" description="Pro residues" evidence="1">
    <location>
        <begin position="423"/>
        <end position="432"/>
    </location>
</feature>
<dbReference type="GO" id="GO:0030674">
    <property type="term" value="F:protein-macromolecule adaptor activity"/>
    <property type="evidence" value="ECO:0007669"/>
    <property type="project" value="TreeGrafter"/>
</dbReference>
<dbReference type="GO" id="GO:0005886">
    <property type="term" value="C:plasma membrane"/>
    <property type="evidence" value="ECO:0007669"/>
    <property type="project" value="TreeGrafter"/>
</dbReference>
<evidence type="ECO:0000259" key="2">
    <source>
        <dbReference type="Pfam" id="PF00339"/>
    </source>
</evidence>
<evidence type="ECO:0000256" key="1">
    <source>
        <dbReference type="SAM" id="MobiDB-lite"/>
    </source>
</evidence>
<dbReference type="Pfam" id="PF00339">
    <property type="entry name" value="Arrestin_N"/>
    <property type="match status" value="1"/>
</dbReference>
<dbReference type="GO" id="GO:0070086">
    <property type="term" value="P:ubiquitin-dependent endocytosis"/>
    <property type="evidence" value="ECO:0007669"/>
    <property type="project" value="TreeGrafter"/>
</dbReference>
<feature type="region of interest" description="Disordered" evidence="1">
    <location>
        <begin position="407"/>
        <end position="603"/>
    </location>
</feature>
<feature type="compositionally biased region" description="Polar residues" evidence="1">
    <location>
        <begin position="473"/>
        <end position="485"/>
    </location>
</feature>
<dbReference type="GO" id="GO:0005829">
    <property type="term" value="C:cytosol"/>
    <property type="evidence" value="ECO:0007669"/>
    <property type="project" value="TreeGrafter"/>
</dbReference>
<organism evidence="3 4">
    <name type="scientific">Talaromyces proteolyticus</name>
    <dbReference type="NCBI Taxonomy" id="1131652"/>
    <lineage>
        <taxon>Eukaryota</taxon>
        <taxon>Fungi</taxon>
        <taxon>Dikarya</taxon>
        <taxon>Ascomycota</taxon>
        <taxon>Pezizomycotina</taxon>
        <taxon>Eurotiomycetes</taxon>
        <taxon>Eurotiomycetidae</taxon>
        <taxon>Eurotiales</taxon>
        <taxon>Trichocomaceae</taxon>
        <taxon>Talaromyces</taxon>
        <taxon>Talaromyces sect. Bacilispori</taxon>
    </lineage>
</organism>
<sequence length="603" mass="66892">MSSAVIQLDKPHSHFTNLDYITGRVVLQLSSDTSISAIHVKLEGESRTRLARPRDDRDREKRKNELEVHKILYKVNSVFPSPDIAQHSSPNAAFTFAPGVYQYPFQFKFPFNNACSDHNSMMTNISMIGLRVEMARDSFIHVKKTLPPSLNTFPGEAEIKYYVKVTVVRPQFFKENIRSIAGFNFLPIEPPRDGNPNEETYARRQQEFARNRPPMNPKTSGGLFRKKSTPIMAPISTEPPRRVSVDARLPNPAILTCNQPIPLRLLVTKQSPSTETIYLQLLQIELISYTHIRAHDLARTEPLSTLILSRSNMNMAIGRGTDPVGKEWKIDSSMWERLPLPSNIAPTFETCNISRAYELEVRVGLAYGAGGSMLSQVLVIPLRLAVKVYSGIRPPAALLEAMAADKKVKNSRPQRPPVAENDIPPPQPPRPQTTPGAAPAFDETGEEAPPSYEDAMAEHIDPIDGPRGEYQTPAPSQETSLQSNVGDIKTPVDSKRAQDDVYPASSLSRSSSESIDMLPQTPRSRRGSIADSLMWEDAVKSTTVGKPQQQNTIPEETHQQAQEDIQGFPIPSASTTAPRPARTFSTGVPNRRPVPGTSQKDPS</sequence>
<feature type="compositionally biased region" description="Polar residues" evidence="1">
    <location>
        <begin position="540"/>
        <end position="563"/>
    </location>
</feature>